<keyword evidence="1" id="KW-0802">TPR repeat</keyword>
<evidence type="ECO:0000256" key="3">
    <source>
        <dbReference type="SAM" id="Phobius"/>
    </source>
</evidence>
<protein>
    <submittedName>
        <fullName evidence="4">Tetratricopeptide repeat protein</fullName>
    </submittedName>
</protein>
<evidence type="ECO:0000313" key="4">
    <source>
        <dbReference type="EMBL" id="TWU27791.1"/>
    </source>
</evidence>
<dbReference type="Proteomes" id="UP000318437">
    <property type="component" value="Unassembled WGS sequence"/>
</dbReference>
<evidence type="ECO:0000313" key="5">
    <source>
        <dbReference type="Proteomes" id="UP000318437"/>
    </source>
</evidence>
<keyword evidence="3" id="KW-0812">Transmembrane</keyword>
<dbReference type="PROSITE" id="PS50005">
    <property type="entry name" value="TPR"/>
    <property type="match status" value="2"/>
</dbReference>
<dbReference type="Pfam" id="PF13432">
    <property type="entry name" value="TPR_16"/>
    <property type="match status" value="2"/>
</dbReference>
<dbReference type="AlphaFoldDB" id="A0A5C6CWJ8"/>
<gene>
    <name evidence="4" type="ORF">Pla144_25680</name>
</gene>
<dbReference type="SMART" id="SM00028">
    <property type="entry name" value="TPR"/>
    <property type="match status" value="6"/>
</dbReference>
<feature type="region of interest" description="Disordered" evidence="2">
    <location>
        <begin position="673"/>
        <end position="693"/>
    </location>
</feature>
<dbReference type="PANTHER" id="PTHR12558:SF13">
    <property type="entry name" value="CELL DIVISION CYCLE PROTEIN 27 HOMOLOG"/>
    <property type="match status" value="1"/>
</dbReference>
<evidence type="ECO:0000256" key="1">
    <source>
        <dbReference type="PROSITE-ProRule" id="PRU00339"/>
    </source>
</evidence>
<dbReference type="SUPFAM" id="SSF48452">
    <property type="entry name" value="TPR-like"/>
    <property type="match status" value="4"/>
</dbReference>
<accession>A0A5C6CWJ8</accession>
<keyword evidence="3" id="KW-1133">Transmembrane helix</keyword>
<name>A0A5C6CWJ8_9BACT</name>
<dbReference type="PANTHER" id="PTHR12558">
    <property type="entry name" value="CELL DIVISION CYCLE 16,23,27"/>
    <property type="match status" value="1"/>
</dbReference>
<dbReference type="Pfam" id="PF13174">
    <property type="entry name" value="TPR_6"/>
    <property type="match status" value="1"/>
</dbReference>
<feature type="transmembrane region" description="Helical" evidence="3">
    <location>
        <begin position="54"/>
        <end position="74"/>
    </location>
</feature>
<dbReference type="InterPro" id="IPR019734">
    <property type="entry name" value="TPR_rpt"/>
</dbReference>
<proteinExistence type="predicted"/>
<keyword evidence="3" id="KW-0472">Membrane</keyword>
<evidence type="ECO:0000256" key="2">
    <source>
        <dbReference type="SAM" id="MobiDB-lite"/>
    </source>
</evidence>
<organism evidence="4 5">
    <name type="scientific">Bythopirellula polymerisocia</name>
    <dbReference type="NCBI Taxonomy" id="2528003"/>
    <lineage>
        <taxon>Bacteria</taxon>
        <taxon>Pseudomonadati</taxon>
        <taxon>Planctomycetota</taxon>
        <taxon>Planctomycetia</taxon>
        <taxon>Pirellulales</taxon>
        <taxon>Lacipirellulaceae</taxon>
        <taxon>Bythopirellula</taxon>
    </lineage>
</organism>
<dbReference type="EMBL" id="SJPS01000003">
    <property type="protein sequence ID" value="TWU27791.1"/>
    <property type="molecule type" value="Genomic_DNA"/>
</dbReference>
<reference evidence="4 5" key="1">
    <citation type="submission" date="2019-02" db="EMBL/GenBank/DDBJ databases">
        <title>Deep-cultivation of Planctomycetes and their phenomic and genomic characterization uncovers novel biology.</title>
        <authorList>
            <person name="Wiegand S."/>
            <person name="Jogler M."/>
            <person name="Boedeker C."/>
            <person name="Pinto D."/>
            <person name="Vollmers J."/>
            <person name="Rivas-Marin E."/>
            <person name="Kohn T."/>
            <person name="Peeters S.H."/>
            <person name="Heuer A."/>
            <person name="Rast P."/>
            <person name="Oberbeckmann S."/>
            <person name="Bunk B."/>
            <person name="Jeske O."/>
            <person name="Meyerdierks A."/>
            <person name="Storesund J.E."/>
            <person name="Kallscheuer N."/>
            <person name="Luecker S."/>
            <person name="Lage O.M."/>
            <person name="Pohl T."/>
            <person name="Merkel B.J."/>
            <person name="Hornburger P."/>
            <person name="Mueller R.-W."/>
            <person name="Bruemmer F."/>
            <person name="Labrenz M."/>
            <person name="Spormann A.M."/>
            <person name="Op Den Camp H."/>
            <person name="Overmann J."/>
            <person name="Amann R."/>
            <person name="Jetten M.S.M."/>
            <person name="Mascher T."/>
            <person name="Medema M.H."/>
            <person name="Devos D.P."/>
            <person name="Kaster A.-K."/>
            <person name="Ovreas L."/>
            <person name="Rohde M."/>
            <person name="Galperin M.Y."/>
            <person name="Jogler C."/>
        </authorList>
    </citation>
    <scope>NUCLEOTIDE SEQUENCE [LARGE SCALE GENOMIC DNA]</scope>
    <source>
        <strain evidence="4 5">Pla144</strain>
    </source>
</reference>
<feature type="repeat" description="TPR" evidence="1">
    <location>
        <begin position="619"/>
        <end position="652"/>
    </location>
</feature>
<comment type="caution">
    <text evidence="4">The sequence shown here is derived from an EMBL/GenBank/DDBJ whole genome shotgun (WGS) entry which is preliminary data.</text>
</comment>
<dbReference type="Gene3D" id="1.25.40.10">
    <property type="entry name" value="Tetratricopeptide repeat domain"/>
    <property type="match status" value="3"/>
</dbReference>
<sequence>MALRPSRLVWRSIVSDAKPTTPDKSSPEAIAAPGVRTRIANQLNWSGGSRLRKIILGSLTAIGLAGLFAFWSYLGHVTVVDVPVVTLDVAWQALDQRKFEEARNVISEIQRNPSGLTDFGSYLYILGAVKSYQADKEWSDDRKRATHLIAARYLQKARELGVPEQREGELIYLLGQSLVYGNQPQEGIAILQESLQTLSDPPVQLRRLLTEAYLNLPNPKLAKALEQNRYLVSDESLSDSERDDALLTHSQILLQLGKLEEATTFINSLDNNKVYQAAKDTLLGRLALAQARTAKPNSAERTALVDSALKDFREALRQDTLHGRVRRQAMVFIGECYELKNDYPAAIAEYDNIGNSFGDTSESIVATLSKARLLQQTGRPDKALVAYRSVLESVGEPVTYVNPLLPFAQLRKMLLQAHSRFVEDRNFEQAMALVEHFASLFDPTTVTELRGITHVAWGEANLEEASKAQRRHSTESLQTEGRYHFRSAGRAFQTLAEMRFATVQFTDDLWAAAENYYRGHSYTQTALVLDEYLHHEARTRRALALLRYGQSQLAVGKMKEAVAALEECIEMHPRDASVYAARVACAQAFLALDQPEKAEALLVSNITGDTLRPESPEWRESLFLLGTHLHESGEYAESIKVLEEAVARYPTAPQALLARYTIARSFHSAAEQPAKKARLAKTENERQKNRKIRDHNLESALENYQDVQRRITLGGHADESLMTKALLRNCYMMQGSVLFQLRRYEDARKAYANISTLYQHEPFVLESFVHIANCWHRLNQPLNARQTIAQAKLVLERLPGTVNFKESTNFSRQQWELLLDEMAQW</sequence>
<dbReference type="InterPro" id="IPR011990">
    <property type="entry name" value="TPR-like_helical_dom_sf"/>
</dbReference>
<keyword evidence="5" id="KW-1185">Reference proteome</keyword>
<feature type="repeat" description="TPR" evidence="1">
    <location>
        <begin position="542"/>
        <end position="575"/>
    </location>
</feature>